<organism evidence="9 10">
    <name type="scientific">Sphingomonas endophytica</name>
    <dbReference type="NCBI Taxonomy" id="869719"/>
    <lineage>
        <taxon>Bacteria</taxon>
        <taxon>Pseudomonadati</taxon>
        <taxon>Pseudomonadota</taxon>
        <taxon>Alphaproteobacteria</taxon>
        <taxon>Sphingomonadales</taxon>
        <taxon>Sphingomonadaceae</taxon>
        <taxon>Sphingomonas</taxon>
    </lineage>
</organism>
<protein>
    <recommendedName>
        <fullName evidence="2">histidine kinase</fullName>
        <ecNumber evidence="2">2.7.13.3</ecNumber>
    </recommendedName>
</protein>
<keyword evidence="5" id="KW-0547">Nucleotide-binding</keyword>
<dbReference type="InterPro" id="IPR013655">
    <property type="entry name" value="PAS_fold_3"/>
</dbReference>
<dbReference type="InterPro" id="IPR036890">
    <property type="entry name" value="HATPase_C_sf"/>
</dbReference>
<dbReference type="RefSeq" id="WP_184503732.1">
    <property type="nucleotide sequence ID" value="NZ_JACHBT010000001.1"/>
</dbReference>
<evidence type="ECO:0000313" key="10">
    <source>
        <dbReference type="Proteomes" id="UP000522313"/>
    </source>
</evidence>
<evidence type="ECO:0000256" key="7">
    <source>
        <dbReference type="ARBA" id="ARBA00022840"/>
    </source>
</evidence>
<evidence type="ECO:0000256" key="6">
    <source>
        <dbReference type="ARBA" id="ARBA00022777"/>
    </source>
</evidence>
<sequence>MEPRAADAAEGRGCTGLAQIIDLRPAAVDERRQSARGKDVATKAPATHEWQLDQLQRAIKAVGVALWSWNVDTGVLTMDPCGFELWGLPWSDKVTFEELSARIHPADRDRVRSAFNATRVMTGSYETDFRILVDDKVRWVAARGKGNDADIVARTMFGIFLDVTGRKQAEESNELLAGEMSHRVKNLLAIASGLTAISSRSATSVEQMAHELTGRLSALGRAHNLVRPLSPGQGTAALLGDLLSILLSPYDDLGAFKGRIRVAVERMGVGEASATAIALIIHELATNSMKYGALSSPTGTLDVSSATDGEDLVLTWLEQGGPRVEKPDDVAGFGSRLVNRSVTGQLSGAIHYDWSEDDLIVTLRARRERLAS</sequence>
<name>A0A7X0MN53_9SPHN</name>
<evidence type="ECO:0000256" key="2">
    <source>
        <dbReference type="ARBA" id="ARBA00012438"/>
    </source>
</evidence>
<keyword evidence="6 9" id="KW-0418">Kinase</keyword>
<dbReference type="Proteomes" id="UP000522313">
    <property type="component" value="Unassembled WGS sequence"/>
</dbReference>
<dbReference type="EMBL" id="JACHBT010000001">
    <property type="protein sequence ID" value="MBB6503178.1"/>
    <property type="molecule type" value="Genomic_DNA"/>
</dbReference>
<dbReference type="Pfam" id="PF07536">
    <property type="entry name" value="HWE_HK"/>
    <property type="match status" value="1"/>
</dbReference>
<proteinExistence type="predicted"/>
<dbReference type="Gene3D" id="3.30.565.10">
    <property type="entry name" value="Histidine kinase-like ATPase, C-terminal domain"/>
    <property type="match status" value="1"/>
</dbReference>
<dbReference type="Gene3D" id="3.30.450.20">
    <property type="entry name" value="PAS domain"/>
    <property type="match status" value="2"/>
</dbReference>
<keyword evidence="4" id="KW-0808">Transferase</keyword>
<dbReference type="InterPro" id="IPR035965">
    <property type="entry name" value="PAS-like_dom_sf"/>
</dbReference>
<dbReference type="InterPro" id="IPR011102">
    <property type="entry name" value="Sig_transdc_His_kinase_HWE"/>
</dbReference>
<evidence type="ECO:0000313" key="9">
    <source>
        <dbReference type="EMBL" id="MBB6503178.1"/>
    </source>
</evidence>
<dbReference type="SUPFAM" id="SSF55785">
    <property type="entry name" value="PYP-like sensor domain (PAS domain)"/>
    <property type="match status" value="1"/>
</dbReference>
<accession>A0A7X0MN53</accession>
<dbReference type="PANTHER" id="PTHR41523:SF8">
    <property type="entry name" value="ETHYLENE RESPONSE SENSOR PROTEIN"/>
    <property type="match status" value="1"/>
</dbReference>
<reference evidence="9 10" key="1">
    <citation type="submission" date="2020-08" db="EMBL/GenBank/DDBJ databases">
        <title>The Agave Microbiome: Exploring the role of microbial communities in plant adaptations to desert environments.</title>
        <authorList>
            <person name="Partida-Martinez L.P."/>
        </authorList>
    </citation>
    <scope>NUCLEOTIDE SEQUENCE [LARGE SCALE GENOMIC DNA]</scope>
    <source>
        <strain evidence="9 10">AS3.13</strain>
    </source>
</reference>
<keyword evidence="3" id="KW-0597">Phosphoprotein</keyword>
<evidence type="ECO:0000256" key="1">
    <source>
        <dbReference type="ARBA" id="ARBA00000085"/>
    </source>
</evidence>
<dbReference type="PANTHER" id="PTHR41523">
    <property type="entry name" value="TWO-COMPONENT SYSTEM SENSOR PROTEIN"/>
    <property type="match status" value="1"/>
</dbReference>
<keyword evidence="7" id="KW-0067">ATP-binding</keyword>
<dbReference type="EC" id="2.7.13.3" evidence="2"/>
<gene>
    <name evidence="9" type="ORF">F4693_000127</name>
</gene>
<comment type="catalytic activity">
    <reaction evidence="1">
        <text>ATP + protein L-histidine = ADP + protein N-phospho-L-histidine.</text>
        <dbReference type="EC" id="2.7.13.3"/>
    </reaction>
</comment>
<dbReference type="GO" id="GO:0005524">
    <property type="term" value="F:ATP binding"/>
    <property type="evidence" value="ECO:0007669"/>
    <property type="project" value="UniProtKB-KW"/>
</dbReference>
<comment type="caution">
    <text evidence="9">The sequence shown here is derived from an EMBL/GenBank/DDBJ whole genome shotgun (WGS) entry which is preliminary data.</text>
</comment>
<evidence type="ECO:0000256" key="3">
    <source>
        <dbReference type="ARBA" id="ARBA00022553"/>
    </source>
</evidence>
<dbReference type="SMART" id="SM00911">
    <property type="entry name" value="HWE_HK"/>
    <property type="match status" value="1"/>
</dbReference>
<dbReference type="Pfam" id="PF08447">
    <property type="entry name" value="PAS_3"/>
    <property type="match status" value="1"/>
</dbReference>
<feature type="domain" description="Signal transduction histidine kinase HWE region" evidence="8">
    <location>
        <begin position="179"/>
        <end position="266"/>
    </location>
</feature>
<dbReference type="CDD" id="cd00130">
    <property type="entry name" value="PAS"/>
    <property type="match status" value="1"/>
</dbReference>
<dbReference type="GO" id="GO:0004673">
    <property type="term" value="F:protein histidine kinase activity"/>
    <property type="evidence" value="ECO:0007669"/>
    <property type="project" value="UniProtKB-EC"/>
</dbReference>
<reference evidence="9 10" key="2">
    <citation type="submission" date="2020-08" db="EMBL/GenBank/DDBJ databases">
        <authorList>
            <person name="Partida-Martinez L."/>
            <person name="Huntemann M."/>
            <person name="Clum A."/>
            <person name="Wang J."/>
            <person name="Palaniappan K."/>
            <person name="Ritter S."/>
            <person name="Chen I.-M."/>
            <person name="Stamatis D."/>
            <person name="Reddy T."/>
            <person name="O'Malley R."/>
            <person name="Daum C."/>
            <person name="Shapiro N."/>
            <person name="Ivanova N."/>
            <person name="Kyrpides N."/>
            <person name="Woyke T."/>
        </authorList>
    </citation>
    <scope>NUCLEOTIDE SEQUENCE [LARGE SCALE GENOMIC DNA]</scope>
    <source>
        <strain evidence="9 10">AS3.13</strain>
    </source>
</reference>
<evidence type="ECO:0000256" key="4">
    <source>
        <dbReference type="ARBA" id="ARBA00022679"/>
    </source>
</evidence>
<evidence type="ECO:0000256" key="5">
    <source>
        <dbReference type="ARBA" id="ARBA00022741"/>
    </source>
</evidence>
<evidence type="ECO:0000259" key="8">
    <source>
        <dbReference type="SMART" id="SM00911"/>
    </source>
</evidence>
<dbReference type="AlphaFoldDB" id="A0A7X0MN53"/>
<dbReference type="InterPro" id="IPR000014">
    <property type="entry name" value="PAS"/>
</dbReference>